<dbReference type="AlphaFoldDB" id="A0A4D6N127"/>
<sequence length="81" mass="9395">MLVAKPSTVTATTLSFWQRRHGVARHYTTHDREKPLHCLHYSRFLRAIKTTVNLPSLPPSASEQSHFDSLFSRTRTSFLRN</sequence>
<dbReference type="Proteomes" id="UP000501690">
    <property type="component" value="Linkage Group LG9"/>
</dbReference>
<evidence type="ECO:0000313" key="1">
    <source>
        <dbReference type="EMBL" id="QCE06968.1"/>
    </source>
</evidence>
<organism evidence="1 2">
    <name type="scientific">Vigna unguiculata</name>
    <name type="common">Cowpea</name>
    <dbReference type="NCBI Taxonomy" id="3917"/>
    <lineage>
        <taxon>Eukaryota</taxon>
        <taxon>Viridiplantae</taxon>
        <taxon>Streptophyta</taxon>
        <taxon>Embryophyta</taxon>
        <taxon>Tracheophyta</taxon>
        <taxon>Spermatophyta</taxon>
        <taxon>Magnoliopsida</taxon>
        <taxon>eudicotyledons</taxon>
        <taxon>Gunneridae</taxon>
        <taxon>Pentapetalae</taxon>
        <taxon>rosids</taxon>
        <taxon>fabids</taxon>
        <taxon>Fabales</taxon>
        <taxon>Fabaceae</taxon>
        <taxon>Papilionoideae</taxon>
        <taxon>50 kb inversion clade</taxon>
        <taxon>NPAAA clade</taxon>
        <taxon>indigoferoid/millettioid clade</taxon>
        <taxon>Phaseoleae</taxon>
        <taxon>Vigna</taxon>
    </lineage>
</organism>
<name>A0A4D6N127_VIGUN</name>
<proteinExistence type="predicted"/>
<evidence type="ECO:0000313" key="2">
    <source>
        <dbReference type="Proteomes" id="UP000501690"/>
    </source>
</evidence>
<protein>
    <submittedName>
        <fullName evidence="1">Uncharacterized protein</fullName>
    </submittedName>
</protein>
<keyword evidence="2" id="KW-1185">Reference proteome</keyword>
<reference evidence="1 2" key="1">
    <citation type="submission" date="2019-04" db="EMBL/GenBank/DDBJ databases">
        <title>An improved genome assembly and genetic linkage map for asparagus bean, Vigna unguiculata ssp. sesquipedialis.</title>
        <authorList>
            <person name="Xia Q."/>
            <person name="Zhang R."/>
            <person name="Dong Y."/>
        </authorList>
    </citation>
    <scope>NUCLEOTIDE SEQUENCE [LARGE SCALE GENOMIC DNA]</scope>
    <source>
        <tissue evidence="1">Leaf</tissue>
    </source>
</reference>
<accession>A0A4D6N127</accession>
<dbReference type="EMBL" id="CP039353">
    <property type="protein sequence ID" value="QCE06968.1"/>
    <property type="molecule type" value="Genomic_DNA"/>
</dbReference>
<gene>
    <name evidence="1" type="ORF">DEO72_LG9g1983</name>
</gene>